<dbReference type="AlphaFoldDB" id="A0A4S4NGH6"/>
<comment type="similarity">
    <text evidence="3 9">Belongs to the pyridoxamine 5'-phosphate oxidase family.</text>
</comment>
<evidence type="ECO:0000256" key="11">
    <source>
        <dbReference type="PIRSR" id="PIRSR000190-2"/>
    </source>
</evidence>
<feature type="binding site" evidence="9 11">
    <location>
        <begin position="141"/>
        <end position="142"/>
    </location>
    <ligand>
        <name>FMN</name>
        <dbReference type="ChEBI" id="CHEBI:58210"/>
    </ligand>
</feature>
<gene>
    <name evidence="9 14" type="primary">pdxH</name>
    <name evidence="14" type="ORF">E4021_12880</name>
</gene>
<name>A0A4S4NGH6_9BACT</name>
<dbReference type="Pfam" id="PF01243">
    <property type="entry name" value="PNPOx_N"/>
    <property type="match status" value="1"/>
</dbReference>
<comment type="caution">
    <text evidence="14">The sequence shown here is derived from an EMBL/GenBank/DDBJ whole genome shotgun (WGS) entry which is preliminary data.</text>
</comment>
<dbReference type="GO" id="GO:0004733">
    <property type="term" value="F:pyridoxamine phosphate oxidase activity"/>
    <property type="evidence" value="ECO:0007669"/>
    <property type="project" value="UniProtKB-UniRule"/>
</dbReference>
<dbReference type="InterPro" id="IPR012349">
    <property type="entry name" value="Split_barrel_FMN-bd"/>
</dbReference>
<protein>
    <recommendedName>
        <fullName evidence="9">Pyridoxine/pyridoxamine 5'-phosphate oxidase</fullName>
        <ecNumber evidence="9">1.4.3.5</ecNumber>
    </recommendedName>
    <alternativeName>
        <fullName evidence="9">PNP/PMP oxidase</fullName>
        <shortName evidence="9">PNPOx</shortName>
    </alternativeName>
    <alternativeName>
        <fullName evidence="9">Pyridoxal 5'-phosphate synthase</fullName>
    </alternativeName>
</protein>
<evidence type="ECO:0000259" key="13">
    <source>
        <dbReference type="Pfam" id="PF10590"/>
    </source>
</evidence>
<feature type="domain" description="Pyridoxamine 5'-phosphate oxidase N-terminal" evidence="12">
    <location>
        <begin position="37"/>
        <end position="156"/>
    </location>
</feature>
<comment type="pathway">
    <text evidence="1 9">Cofactor metabolism; pyridoxal 5'-phosphate salvage; pyridoxal 5'-phosphate from pyridoxamine 5'-phosphate: step 1/1.</text>
</comment>
<feature type="binding site" evidence="9 11">
    <location>
        <begin position="62"/>
        <end position="67"/>
    </location>
    <ligand>
        <name>FMN</name>
        <dbReference type="ChEBI" id="CHEBI:58210"/>
    </ligand>
</feature>
<evidence type="ECO:0000256" key="8">
    <source>
        <dbReference type="ARBA" id="ARBA00023096"/>
    </source>
</evidence>
<feature type="binding site" evidence="9 10">
    <location>
        <position position="124"/>
    </location>
    <ligand>
        <name>substrate</name>
    </ligand>
</feature>
<dbReference type="PIRSF" id="PIRSF000190">
    <property type="entry name" value="Pyd_amn-ph_oxd"/>
    <property type="match status" value="1"/>
</dbReference>
<dbReference type="NCBIfam" id="NF004231">
    <property type="entry name" value="PRK05679.1"/>
    <property type="match status" value="1"/>
</dbReference>
<dbReference type="PANTHER" id="PTHR10851">
    <property type="entry name" value="PYRIDOXINE-5-PHOSPHATE OXIDASE"/>
    <property type="match status" value="1"/>
</dbReference>
<dbReference type="FunFam" id="2.30.110.10:FF:000005">
    <property type="entry name" value="NAD(P)H-hydrate epimerase"/>
    <property type="match status" value="1"/>
</dbReference>
<comment type="subunit">
    <text evidence="4 9">Homodimer.</text>
</comment>
<feature type="domain" description="Pyridoxine 5'-phosphate oxidase dimerisation C-terminal" evidence="13">
    <location>
        <begin position="174"/>
        <end position="218"/>
    </location>
</feature>
<feature type="binding site" evidence="10">
    <location>
        <begin position="9"/>
        <end position="12"/>
    </location>
    <ligand>
        <name>substrate</name>
    </ligand>
</feature>
<evidence type="ECO:0000313" key="14">
    <source>
        <dbReference type="EMBL" id="THH37925.1"/>
    </source>
</evidence>
<evidence type="ECO:0000256" key="1">
    <source>
        <dbReference type="ARBA" id="ARBA00004738"/>
    </source>
</evidence>
<dbReference type="Gene3D" id="2.30.110.10">
    <property type="entry name" value="Electron Transport, Fmn-binding Protein, Chain A"/>
    <property type="match status" value="1"/>
</dbReference>
<evidence type="ECO:0000256" key="5">
    <source>
        <dbReference type="ARBA" id="ARBA00022630"/>
    </source>
</evidence>
<keyword evidence="8 9" id="KW-0664">Pyridoxine biosynthesis</keyword>
<feature type="binding site" evidence="9 11">
    <location>
        <position position="106"/>
    </location>
    <ligand>
        <name>FMN</name>
        <dbReference type="ChEBI" id="CHEBI:58210"/>
    </ligand>
</feature>
<comment type="pathway">
    <text evidence="2 9">Cofactor metabolism; pyridoxal 5'-phosphate salvage; pyridoxal 5'-phosphate from pyridoxine 5'-phosphate: step 1/1.</text>
</comment>
<dbReference type="Proteomes" id="UP000308528">
    <property type="component" value="Unassembled WGS sequence"/>
</dbReference>
<dbReference type="SUPFAM" id="SSF50475">
    <property type="entry name" value="FMN-binding split barrel"/>
    <property type="match status" value="1"/>
</dbReference>
<dbReference type="PROSITE" id="PS01064">
    <property type="entry name" value="PYRIDOX_OXIDASE"/>
    <property type="match status" value="1"/>
</dbReference>
<evidence type="ECO:0000256" key="7">
    <source>
        <dbReference type="ARBA" id="ARBA00023002"/>
    </source>
</evidence>
<keyword evidence="7 9" id="KW-0560">Oxidoreductase</keyword>
<dbReference type="NCBIfam" id="TIGR00558">
    <property type="entry name" value="pdxH"/>
    <property type="match status" value="1"/>
</dbReference>
<feature type="binding site" evidence="9 11">
    <location>
        <position position="187"/>
    </location>
    <ligand>
        <name>FMN</name>
        <dbReference type="ChEBI" id="CHEBI:58210"/>
    </ligand>
</feature>
<keyword evidence="15" id="KW-1185">Reference proteome</keyword>
<comment type="catalytic activity">
    <reaction evidence="9">
        <text>pyridoxine 5'-phosphate + O2 = pyridoxal 5'-phosphate + H2O2</text>
        <dbReference type="Rhea" id="RHEA:15149"/>
        <dbReference type="ChEBI" id="CHEBI:15379"/>
        <dbReference type="ChEBI" id="CHEBI:16240"/>
        <dbReference type="ChEBI" id="CHEBI:58589"/>
        <dbReference type="ChEBI" id="CHEBI:597326"/>
        <dbReference type="EC" id="1.4.3.5"/>
    </reaction>
</comment>
<evidence type="ECO:0000256" key="9">
    <source>
        <dbReference type="HAMAP-Rule" id="MF_01629"/>
    </source>
</evidence>
<keyword evidence="5 9" id="KW-0285">Flavoprotein</keyword>
<feature type="binding site" evidence="9 11">
    <location>
        <position position="84"/>
    </location>
    <ligand>
        <name>FMN</name>
        <dbReference type="ChEBI" id="CHEBI:58210"/>
    </ligand>
</feature>
<organism evidence="14 15">
    <name type="scientific">Neolewinella litorea</name>
    <dbReference type="NCBI Taxonomy" id="2562452"/>
    <lineage>
        <taxon>Bacteria</taxon>
        <taxon>Pseudomonadati</taxon>
        <taxon>Bacteroidota</taxon>
        <taxon>Saprospiria</taxon>
        <taxon>Saprospirales</taxon>
        <taxon>Lewinellaceae</taxon>
        <taxon>Neolewinella</taxon>
    </lineage>
</organism>
<dbReference type="InterPro" id="IPR019740">
    <property type="entry name" value="Pyridox_Oxase_CS"/>
</dbReference>
<accession>A0A4S4NGH6</accession>
<dbReference type="GO" id="GO:0008615">
    <property type="term" value="P:pyridoxine biosynthetic process"/>
    <property type="evidence" value="ECO:0007669"/>
    <property type="project" value="UniProtKB-UniRule"/>
</dbReference>
<sequence length="218" mass="25295">MAIDAKNLRVDYQADELLETDAPDQPFPLFDRWFKEAQDSDCPEPNAMIVATVNRDGHPAARVVLLKEVNDRGFVFYTNYDSRKGREIDAHPHVALVFNWLELQRQVRIEGRVERLDEETSTAYFQSRPKKSQIGAWASPQSDVIPDREFLEQRKEALEAEYRDVEVLPKPDNWGGYVVVPEMIEFWQGRSSRLHDRLAYLRPEGDAAGPWKRERLAP</sequence>
<dbReference type="InterPro" id="IPR019576">
    <property type="entry name" value="Pyridoxamine_oxidase_dimer_C"/>
</dbReference>
<dbReference type="InterPro" id="IPR000659">
    <property type="entry name" value="Pyridox_Oxase"/>
</dbReference>
<dbReference type="GO" id="GO:0010181">
    <property type="term" value="F:FMN binding"/>
    <property type="evidence" value="ECO:0007669"/>
    <property type="project" value="UniProtKB-UniRule"/>
</dbReference>
<comment type="function">
    <text evidence="9">Catalyzes the oxidation of either pyridoxine 5'-phosphate (PNP) or pyridoxamine 5'-phosphate (PMP) into pyridoxal 5'-phosphate (PLP).</text>
</comment>
<feature type="binding site" evidence="9 10">
    <location>
        <position position="128"/>
    </location>
    <ligand>
        <name>substrate</name>
    </ligand>
</feature>
<feature type="binding site" evidence="9 10">
    <location>
        <position position="132"/>
    </location>
    <ligand>
        <name>substrate</name>
    </ligand>
</feature>
<evidence type="ECO:0000256" key="6">
    <source>
        <dbReference type="ARBA" id="ARBA00022643"/>
    </source>
</evidence>
<dbReference type="HAMAP" id="MF_01629">
    <property type="entry name" value="PdxH"/>
    <property type="match status" value="1"/>
</dbReference>
<feature type="binding site" evidence="9 10">
    <location>
        <begin position="193"/>
        <end position="195"/>
    </location>
    <ligand>
        <name>substrate</name>
    </ligand>
</feature>
<dbReference type="OrthoDB" id="9780392at2"/>
<evidence type="ECO:0000313" key="15">
    <source>
        <dbReference type="Proteomes" id="UP000308528"/>
    </source>
</evidence>
<comment type="cofactor">
    <cofactor evidence="9 11">
        <name>FMN</name>
        <dbReference type="ChEBI" id="CHEBI:58210"/>
    </cofactor>
    <text evidence="9 11">Binds 1 FMN per subunit.</text>
</comment>
<evidence type="ECO:0000256" key="3">
    <source>
        <dbReference type="ARBA" id="ARBA00007301"/>
    </source>
</evidence>
<reference evidence="14 15" key="1">
    <citation type="submission" date="2019-04" db="EMBL/GenBank/DDBJ databases">
        <title>Lewinella litorea sp. nov., isolated from a marine sand.</title>
        <authorList>
            <person name="Yoon J.-H."/>
        </authorList>
    </citation>
    <scope>NUCLEOTIDE SEQUENCE [LARGE SCALE GENOMIC DNA]</scope>
    <source>
        <strain evidence="14 15">HSMS-39</strain>
    </source>
</reference>
<comment type="catalytic activity">
    <reaction evidence="9">
        <text>pyridoxamine 5'-phosphate + O2 + H2O = pyridoxal 5'-phosphate + H2O2 + NH4(+)</text>
        <dbReference type="Rhea" id="RHEA:15817"/>
        <dbReference type="ChEBI" id="CHEBI:15377"/>
        <dbReference type="ChEBI" id="CHEBI:15379"/>
        <dbReference type="ChEBI" id="CHEBI:16240"/>
        <dbReference type="ChEBI" id="CHEBI:28938"/>
        <dbReference type="ChEBI" id="CHEBI:58451"/>
        <dbReference type="ChEBI" id="CHEBI:597326"/>
        <dbReference type="EC" id="1.4.3.5"/>
    </reaction>
</comment>
<evidence type="ECO:0000259" key="12">
    <source>
        <dbReference type="Pfam" id="PF01243"/>
    </source>
</evidence>
<feature type="binding site" evidence="9 11">
    <location>
        <position position="83"/>
    </location>
    <ligand>
        <name>FMN</name>
        <dbReference type="ChEBI" id="CHEBI:58210"/>
    </ligand>
</feature>
<evidence type="ECO:0000256" key="4">
    <source>
        <dbReference type="ARBA" id="ARBA00011738"/>
    </source>
</evidence>
<dbReference type="InterPro" id="IPR011576">
    <property type="entry name" value="Pyridox_Oxase_N"/>
</dbReference>
<evidence type="ECO:0000256" key="2">
    <source>
        <dbReference type="ARBA" id="ARBA00005037"/>
    </source>
</evidence>
<dbReference type="EMBL" id="SRSF01000005">
    <property type="protein sequence ID" value="THH37925.1"/>
    <property type="molecule type" value="Genomic_DNA"/>
</dbReference>
<keyword evidence="6 9" id="KW-0288">FMN</keyword>
<dbReference type="PANTHER" id="PTHR10851:SF0">
    <property type="entry name" value="PYRIDOXINE-5'-PHOSPHATE OXIDASE"/>
    <property type="match status" value="1"/>
</dbReference>
<feature type="binding site" evidence="9 11">
    <location>
        <position position="197"/>
    </location>
    <ligand>
        <name>FMN</name>
        <dbReference type="ChEBI" id="CHEBI:58210"/>
    </ligand>
</feature>
<dbReference type="UniPathway" id="UPA01068">
    <property type="reaction ID" value="UER00304"/>
</dbReference>
<feature type="binding site" evidence="9 11">
    <location>
        <begin position="77"/>
        <end position="78"/>
    </location>
    <ligand>
        <name>FMN</name>
        <dbReference type="ChEBI" id="CHEBI:58210"/>
    </ligand>
</feature>
<evidence type="ECO:0000256" key="10">
    <source>
        <dbReference type="PIRSR" id="PIRSR000190-1"/>
    </source>
</evidence>
<feature type="binding site" evidence="9 10">
    <location>
        <position position="67"/>
    </location>
    <ligand>
        <name>substrate</name>
    </ligand>
</feature>
<proteinExistence type="inferred from homology"/>
<dbReference type="RefSeq" id="WP_136459772.1">
    <property type="nucleotide sequence ID" value="NZ_SRSF01000005.1"/>
</dbReference>
<dbReference type="EC" id="1.4.3.5" evidence="9"/>
<dbReference type="Pfam" id="PF10590">
    <property type="entry name" value="PNP_phzG_C"/>
    <property type="match status" value="1"/>
</dbReference>